<comment type="cofactor">
    <cofactor evidence="1">
        <name>Mg(2+)</name>
        <dbReference type="ChEBI" id="CHEBI:18420"/>
    </cofactor>
</comment>
<dbReference type="Gene3D" id="3.90.79.10">
    <property type="entry name" value="Nucleoside Triphosphate Pyrophosphohydrolase"/>
    <property type="match status" value="2"/>
</dbReference>
<protein>
    <recommendedName>
        <fullName evidence="6">Nudix hydrolase domain-containing protein</fullName>
    </recommendedName>
</protein>
<evidence type="ECO:0000256" key="4">
    <source>
        <dbReference type="ARBA" id="ARBA00022801"/>
    </source>
</evidence>
<dbReference type="GO" id="GO:0042262">
    <property type="term" value="P:DNA protection"/>
    <property type="evidence" value="ECO:0007669"/>
    <property type="project" value="TreeGrafter"/>
</dbReference>
<comment type="similarity">
    <text evidence="2">Belongs to the Nudix hydrolase family.</text>
</comment>
<evidence type="ECO:0000256" key="5">
    <source>
        <dbReference type="ARBA" id="ARBA00022842"/>
    </source>
</evidence>
<keyword evidence="8" id="KW-1185">Reference proteome</keyword>
<dbReference type="GO" id="GO:0008413">
    <property type="term" value="F:8-oxo-7,8-dihydroguanosine triphosphate pyrophosphatase activity"/>
    <property type="evidence" value="ECO:0007669"/>
    <property type="project" value="TreeGrafter"/>
</dbReference>
<evidence type="ECO:0000256" key="2">
    <source>
        <dbReference type="ARBA" id="ARBA00005582"/>
    </source>
</evidence>
<organism evidence="7 8">
    <name type="scientific">Pythium insidiosum</name>
    <name type="common">Pythiosis disease agent</name>
    <dbReference type="NCBI Taxonomy" id="114742"/>
    <lineage>
        <taxon>Eukaryota</taxon>
        <taxon>Sar</taxon>
        <taxon>Stramenopiles</taxon>
        <taxon>Oomycota</taxon>
        <taxon>Peronosporomycetes</taxon>
        <taxon>Pythiales</taxon>
        <taxon>Pythiaceae</taxon>
        <taxon>Pythium</taxon>
    </lineage>
</organism>
<evidence type="ECO:0000259" key="6">
    <source>
        <dbReference type="PROSITE" id="PS51462"/>
    </source>
</evidence>
<name>A0AAD5Q748_PYTIN</name>
<evidence type="ECO:0000313" key="8">
    <source>
        <dbReference type="Proteomes" id="UP001209570"/>
    </source>
</evidence>
<keyword evidence="5" id="KW-0460">Magnesium</keyword>
<evidence type="ECO:0000256" key="1">
    <source>
        <dbReference type="ARBA" id="ARBA00001946"/>
    </source>
</evidence>
<dbReference type="AlphaFoldDB" id="A0AAD5Q748"/>
<reference evidence="7" key="1">
    <citation type="submission" date="2021-12" db="EMBL/GenBank/DDBJ databases">
        <title>Prjna785345.</title>
        <authorList>
            <person name="Rujirawat T."/>
            <person name="Krajaejun T."/>
        </authorList>
    </citation>
    <scope>NUCLEOTIDE SEQUENCE</scope>
    <source>
        <strain evidence="7">Pi057C3</strain>
    </source>
</reference>
<proteinExistence type="inferred from homology"/>
<sequence>MVLPQLPHKLLTLAFVVRRPSVLQATATAAASPSFDVLLGLKKRGFGQGKWNGFGGKVDPTDASVVAAAAREVREEANIDVKESDLEERGIIMFTFEGGKEILEVHVFMTDKFAGEPSESDEMLPKWYDAASLPFDDMWSDDRIWLPHVLAGKAVYGHFHFDSDEDTLVHHELDDTLVHHELDVMEPSTKLSTLVFVTRSDSHVLLGYKKRGFGHGKWNGFGGKLERSDASVVTAAKREMRDHAVQSRGACRMQHAFVTDVFDGEQAESEEMRPPWFALDASDTSTHVLSTKHIAIH</sequence>
<evidence type="ECO:0000256" key="3">
    <source>
        <dbReference type="ARBA" id="ARBA00022723"/>
    </source>
</evidence>
<feature type="domain" description="Nudix hydrolase" evidence="6">
    <location>
        <begin position="7"/>
        <end position="151"/>
    </location>
</feature>
<keyword evidence="4" id="KW-0378">Hydrolase</keyword>
<accession>A0AAD5Q748</accession>
<dbReference type="Proteomes" id="UP001209570">
    <property type="component" value="Unassembled WGS sequence"/>
</dbReference>
<dbReference type="PANTHER" id="PTHR43758:SF2">
    <property type="entry name" value="OXIDIZED PURINE NUCLEOSIDE TRIPHOSPHATE HYDROLASE"/>
    <property type="match status" value="1"/>
</dbReference>
<gene>
    <name evidence="7" type="ORF">P43SY_008891</name>
</gene>
<dbReference type="PROSITE" id="PS51462">
    <property type="entry name" value="NUDIX"/>
    <property type="match status" value="1"/>
</dbReference>
<dbReference type="InterPro" id="IPR000086">
    <property type="entry name" value="NUDIX_hydrolase_dom"/>
</dbReference>
<dbReference type="GO" id="GO:0046872">
    <property type="term" value="F:metal ion binding"/>
    <property type="evidence" value="ECO:0007669"/>
    <property type="project" value="UniProtKB-KW"/>
</dbReference>
<dbReference type="CDD" id="cd03427">
    <property type="entry name" value="NUDIX_MTH1_Nudt1"/>
    <property type="match status" value="1"/>
</dbReference>
<evidence type="ECO:0000313" key="7">
    <source>
        <dbReference type="EMBL" id="KAJ0394777.1"/>
    </source>
</evidence>
<comment type="caution">
    <text evidence="7">The sequence shown here is derived from an EMBL/GenBank/DDBJ whole genome shotgun (WGS) entry which is preliminary data.</text>
</comment>
<dbReference type="EMBL" id="JAKCXM010000384">
    <property type="protein sequence ID" value="KAJ0394777.1"/>
    <property type="molecule type" value="Genomic_DNA"/>
</dbReference>
<dbReference type="PANTHER" id="PTHR43758">
    <property type="entry name" value="7,8-DIHYDRO-8-OXOGUANINE TRIPHOSPHATASE"/>
    <property type="match status" value="1"/>
</dbReference>
<dbReference type="GO" id="GO:0005737">
    <property type="term" value="C:cytoplasm"/>
    <property type="evidence" value="ECO:0007669"/>
    <property type="project" value="TreeGrafter"/>
</dbReference>
<dbReference type="Pfam" id="PF00293">
    <property type="entry name" value="NUDIX"/>
    <property type="match status" value="1"/>
</dbReference>
<keyword evidence="3" id="KW-0479">Metal-binding</keyword>
<dbReference type="SUPFAM" id="SSF55811">
    <property type="entry name" value="Nudix"/>
    <property type="match status" value="2"/>
</dbReference>
<dbReference type="InterPro" id="IPR015797">
    <property type="entry name" value="NUDIX_hydrolase-like_dom_sf"/>
</dbReference>